<comment type="caution">
    <text evidence="9">The sequence shown here is derived from an EMBL/GenBank/DDBJ whole genome shotgun (WGS) entry which is preliminary data.</text>
</comment>
<keyword evidence="6" id="KW-1133">Transmembrane helix</keyword>
<organism evidence="9 10">
    <name type="scientific">Pseudomonas amygdali pv. ulmi</name>
    <dbReference type="NCBI Taxonomy" id="251720"/>
    <lineage>
        <taxon>Bacteria</taxon>
        <taxon>Pseudomonadati</taxon>
        <taxon>Pseudomonadota</taxon>
        <taxon>Gammaproteobacteria</taxon>
        <taxon>Pseudomonadales</taxon>
        <taxon>Pseudomonadaceae</taxon>
        <taxon>Pseudomonas</taxon>
        <taxon>Pseudomonas amygdali</taxon>
    </lineage>
</organism>
<dbReference type="AlphaFoldDB" id="A0A3M4TA85"/>
<accession>A0A3M4TA85</accession>
<dbReference type="Proteomes" id="UP000271097">
    <property type="component" value="Unassembled WGS sequence"/>
</dbReference>
<dbReference type="Pfam" id="PF02753">
    <property type="entry name" value="PapD_C"/>
    <property type="match status" value="1"/>
</dbReference>
<evidence type="ECO:0000313" key="10">
    <source>
        <dbReference type="Proteomes" id="UP000271097"/>
    </source>
</evidence>
<comment type="subcellular location">
    <subcellularLocation>
        <location evidence="1">Periplasm</location>
    </subcellularLocation>
</comment>
<keyword evidence="4" id="KW-0574">Periplasm</keyword>
<dbReference type="SUPFAM" id="SSF49584">
    <property type="entry name" value="Periplasmic chaperone C-domain"/>
    <property type="match status" value="1"/>
</dbReference>
<evidence type="ECO:0000259" key="8">
    <source>
        <dbReference type="Pfam" id="PF02753"/>
    </source>
</evidence>
<keyword evidence="6" id="KW-0472">Membrane</keyword>
<dbReference type="InterPro" id="IPR036316">
    <property type="entry name" value="Pili_assmbl_chap_C_dom_sf"/>
</dbReference>
<evidence type="ECO:0000313" key="9">
    <source>
        <dbReference type="EMBL" id="RMR24127.1"/>
    </source>
</evidence>
<dbReference type="Gene3D" id="2.60.40.10">
    <property type="entry name" value="Immunoglobulins"/>
    <property type="match status" value="2"/>
</dbReference>
<dbReference type="InterPro" id="IPR008962">
    <property type="entry name" value="PapD-like_sf"/>
</dbReference>
<feature type="transmembrane region" description="Helical" evidence="6">
    <location>
        <begin position="30"/>
        <end position="52"/>
    </location>
</feature>
<dbReference type="InterPro" id="IPR016148">
    <property type="entry name" value="Pili_assmbl_chaperone_C"/>
</dbReference>
<comment type="similarity">
    <text evidence="2">Belongs to the periplasmic pilus chaperone family.</text>
</comment>
<dbReference type="InterPro" id="IPR050643">
    <property type="entry name" value="Periplasmic_pilus_chap"/>
</dbReference>
<proteinExistence type="inferred from homology"/>
<dbReference type="PANTHER" id="PTHR30251:SF2">
    <property type="entry name" value="FIMBRIAL CHAPERONE YADV-RELATED"/>
    <property type="match status" value="1"/>
</dbReference>
<dbReference type="Pfam" id="PF00345">
    <property type="entry name" value="PapD_N"/>
    <property type="match status" value="1"/>
</dbReference>
<keyword evidence="5" id="KW-0143">Chaperone</keyword>
<evidence type="ECO:0000256" key="4">
    <source>
        <dbReference type="ARBA" id="ARBA00022764"/>
    </source>
</evidence>
<evidence type="ECO:0000256" key="2">
    <source>
        <dbReference type="ARBA" id="ARBA00007399"/>
    </source>
</evidence>
<feature type="domain" description="Pili assembly chaperone N-terminal" evidence="7">
    <location>
        <begin position="49"/>
        <end position="172"/>
    </location>
</feature>
<gene>
    <name evidence="9" type="ORF">ALP90_03207</name>
</gene>
<dbReference type="GO" id="GO:0030288">
    <property type="term" value="C:outer membrane-bounded periplasmic space"/>
    <property type="evidence" value="ECO:0007669"/>
    <property type="project" value="InterPro"/>
</dbReference>
<dbReference type="EMBL" id="RBRS01000047">
    <property type="protein sequence ID" value="RMR24127.1"/>
    <property type="molecule type" value="Genomic_DNA"/>
</dbReference>
<keyword evidence="3" id="KW-0732">Signal</keyword>
<dbReference type="InterPro" id="IPR016147">
    <property type="entry name" value="Pili_assmbl_chaperone_N"/>
</dbReference>
<dbReference type="SUPFAM" id="SSF49354">
    <property type="entry name" value="PapD-like"/>
    <property type="match status" value="1"/>
</dbReference>
<evidence type="ECO:0000256" key="3">
    <source>
        <dbReference type="ARBA" id="ARBA00022729"/>
    </source>
</evidence>
<reference evidence="9 10" key="1">
    <citation type="submission" date="2018-08" db="EMBL/GenBank/DDBJ databases">
        <title>Recombination of ecologically and evolutionarily significant loci maintains genetic cohesion in the Pseudomonas syringae species complex.</title>
        <authorList>
            <person name="Dillon M."/>
            <person name="Thakur S."/>
            <person name="Almeida R.N.D."/>
            <person name="Weir B.S."/>
            <person name="Guttman D.S."/>
        </authorList>
    </citation>
    <scope>NUCLEOTIDE SEQUENCE [LARGE SCALE GENOMIC DNA]</scope>
    <source>
        <strain evidence="9 10">ICMP 5931</strain>
    </source>
</reference>
<evidence type="ECO:0000256" key="1">
    <source>
        <dbReference type="ARBA" id="ARBA00004418"/>
    </source>
</evidence>
<keyword evidence="6" id="KW-0812">Transmembrane</keyword>
<dbReference type="PRINTS" id="PR00969">
    <property type="entry name" value="CHAPERONPILI"/>
</dbReference>
<evidence type="ECO:0000256" key="5">
    <source>
        <dbReference type="ARBA" id="ARBA00023186"/>
    </source>
</evidence>
<dbReference type="InterPro" id="IPR001829">
    <property type="entry name" value="Pili_assmbl_chaperone_bac"/>
</dbReference>
<evidence type="ECO:0000256" key="6">
    <source>
        <dbReference type="SAM" id="Phobius"/>
    </source>
</evidence>
<feature type="domain" description="Pili assembly chaperone C-terminal" evidence="8">
    <location>
        <begin position="195"/>
        <end position="258"/>
    </location>
</feature>
<sequence length="278" mass="30475">MTSNRVGQGGHGSPCPLSNSRRTPVCFLFFFRYTMLVALVCCASSVQAGIVLNTTRVIYQGNEKEVSLGVHNSGGGEILLQSWLESPTVATNKTDNNDTPAYLPFIVTPALTRMAGGGKQLLRIIHSGADMPTDRESVLWLNVQEIPQTAAENTLQIAIRQRIKVFFRPDGLQGDPQQAPEQLNWQSIDNAGVQVENPGPYHVSMLRISIRQHDSELARLDSQMLAPHQQLRIPLLHTPGSAPLLVSFVSINDYGGQVPYQVTLADKEPGHAHKALPR</sequence>
<name>A0A3M4TA85_PSEA0</name>
<protein>
    <submittedName>
        <fullName evidence="9">Pili assembly chaperone</fullName>
    </submittedName>
</protein>
<evidence type="ECO:0000259" key="7">
    <source>
        <dbReference type="Pfam" id="PF00345"/>
    </source>
</evidence>
<dbReference type="PANTHER" id="PTHR30251">
    <property type="entry name" value="PILUS ASSEMBLY CHAPERONE"/>
    <property type="match status" value="1"/>
</dbReference>
<dbReference type="InterPro" id="IPR013783">
    <property type="entry name" value="Ig-like_fold"/>
</dbReference>
<dbReference type="GO" id="GO:0071555">
    <property type="term" value="P:cell wall organization"/>
    <property type="evidence" value="ECO:0007669"/>
    <property type="project" value="InterPro"/>
</dbReference>